<sequence length="379" mass="44113">IIATTVYDTISNFTLVILSENICYIFPMSVILTKMIFAFFNENKIRKIVEEIYKPIMILKQSSDVGVLTIIQTAMSYQFFDSAIYIFLCISISGTTFLLVDIERYELPIRGVFLINATVSPNYQVIFAIETYAIIINCWWLYSLDTVLLGLVRWITIDLKILQLNYRQCQFFYEPRGTLMVTQEGFNAVKNYSFIEKLKNEDEIYNFVPFDEKQTNVTNDSFLLRFCDCVKNHRRLIESLDNFNELFGLILFAQIASDCLLTCIGLFQFSLTIKRKRKNNIFRDMVMLGSGLIHLGYWSVYGNLLINEHERLSKTVYACGWENHNGRKIKPVVVFGLYQTLTPMVMKAGYFFVFGMETYLSVIQKAYSYFAILNTMMTN</sequence>
<feature type="transmembrane region" description="Helical" evidence="10">
    <location>
        <begin position="246"/>
        <end position="269"/>
    </location>
</feature>
<keyword evidence="3" id="KW-0716">Sensory transduction</keyword>
<reference evidence="11" key="1">
    <citation type="submission" date="2021-04" db="EMBL/GenBank/DDBJ databases">
        <authorList>
            <person name="Chebbi M.A.C M."/>
        </authorList>
    </citation>
    <scope>NUCLEOTIDE SEQUENCE</scope>
</reference>
<keyword evidence="8 11" id="KW-0675">Receptor</keyword>
<gene>
    <name evidence="11" type="ORF">HICCMSTLAB_LOCUS996</name>
</gene>
<evidence type="ECO:0000256" key="3">
    <source>
        <dbReference type="ARBA" id="ARBA00022606"/>
    </source>
</evidence>
<dbReference type="GO" id="GO:0004984">
    <property type="term" value="F:olfactory receptor activity"/>
    <property type="evidence" value="ECO:0007669"/>
    <property type="project" value="InterPro"/>
</dbReference>
<evidence type="ECO:0000256" key="2">
    <source>
        <dbReference type="ARBA" id="ARBA00022475"/>
    </source>
</evidence>
<comment type="caution">
    <text evidence="11">The sequence shown here is derived from an EMBL/GenBank/DDBJ whole genome shotgun (WGS) entry which is preliminary data.</text>
</comment>
<feature type="transmembrane region" description="Helical" evidence="10">
    <location>
        <begin position="83"/>
        <end position="102"/>
    </location>
</feature>
<evidence type="ECO:0000313" key="11">
    <source>
        <dbReference type="EMBL" id="CAG5074276.1"/>
    </source>
</evidence>
<feature type="transmembrane region" description="Helical" evidence="10">
    <location>
        <begin position="281"/>
        <end position="300"/>
    </location>
</feature>
<feature type="transmembrane region" description="Helical" evidence="10">
    <location>
        <begin position="348"/>
        <end position="367"/>
    </location>
</feature>
<keyword evidence="5" id="KW-0552">Olfaction</keyword>
<dbReference type="InterPro" id="IPR004117">
    <property type="entry name" value="7tm6_olfct_rcpt"/>
</dbReference>
<evidence type="ECO:0000256" key="5">
    <source>
        <dbReference type="ARBA" id="ARBA00022725"/>
    </source>
</evidence>
<protein>
    <submittedName>
        <fullName evidence="11">Olfactory receptor 231</fullName>
    </submittedName>
</protein>
<evidence type="ECO:0000256" key="7">
    <source>
        <dbReference type="ARBA" id="ARBA00023136"/>
    </source>
</evidence>
<evidence type="ECO:0000256" key="4">
    <source>
        <dbReference type="ARBA" id="ARBA00022692"/>
    </source>
</evidence>
<feature type="non-terminal residue" evidence="11">
    <location>
        <position position="1"/>
    </location>
</feature>
<evidence type="ECO:0000313" key="12">
    <source>
        <dbReference type="Proteomes" id="UP000786811"/>
    </source>
</evidence>
<evidence type="ECO:0000256" key="8">
    <source>
        <dbReference type="ARBA" id="ARBA00023170"/>
    </source>
</evidence>
<organism evidence="11 12">
    <name type="scientific">Cotesia congregata</name>
    <name type="common">Parasitoid wasp</name>
    <name type="synonym">Apanteles congregatus</name>
    <dbReference type="NCBI Taxonomy" id="51543"/>
    <lineage>
        <taxon>Eukaryota</taxon>
        <taxon>Metazoa</taxon>
        <taxon>Ecdysozoa</taxon>
        <taxon>Arthropoda</taxon>
        <taxon>Hexapoda</taxon>
        <taxon>Insecta</taxon>
        <taxon>Pterygota</taxon>
        <taxon>Neoptera</taxon>
        <taxon>Endopterygota</taxon>
        <taxon>Hymenoptera</taxon>
        <taxon>Apocrita</taxon>
        <taxon>Ichneumonoidea</taxon>
        <taxon>Braconidae</taxon>
        <taxon>Microgastrinae</taxon>
        <taxon>Cotesia</taxon>
    </lineage>
</organism>
<dbReference type="Pfam" id="PF02949">
    <property type="entry name" value="7tm_6"/>
    <property type="match status" value="1"/>
</dbReference>
<evidence type="ECO:0000256" key="1">
    <source>
        <dbReference type="ARBA" id="ARBA00004651"/>
    </source>
</evidence>
<keyword evidence="7 10" id="KW-0472">Membrane</keyword>
<evidence type="ECO:0000256" key="10">
    <source>
        <dbReference type="SAM" id="Phobius"/>
    </source>
</evidence>
<name>A0A8J2H233_COTCN</name>
<accession>A0A8J2H233</accession>
<dbReference type="AlphaFoldDB" id="A0A8J2H233"/>
<evidence type="ECO:0000256" key="6">
    <source>
        <dbReference type="ARBA" id="ARBA00022989"/>
    </source>
</evidence>
<proteinExistence type="predicted"/>
<dbReference type="PANTHER" id="PTHR21137">
    <property type="entry name" value="ODORANT RECEPTOR"/>
    <property type="match status" value="1"/>
</dbReference>
<comment type="subcellular location">
    <subcellularLocation>
        <location evidence="1">Cell membrane</location>
        <topology evidence="1">Multi-pass membrane protein</topology>
    </subcellularLocation>
</comment>
<keyword evidence="4 10" id="KW-0812">Transmembrane</keyword>
<dbReference type="Proteomes" id="UP000786811">
    <property type="component" value="Unassembled WGS sequence"/>
</dbReference>
<dbReference type="EMBL" id="CAJNRD030001114">
    <property type="protein sequence ID" value="CAG5074276.1"/>
    <property type="molecule type" value="Genomic_DNA"/>
</dbReference>
<keyword evidence="9" id="KW-0807">Transducer</keyword>
<keyword evidence="12" id="KW-1185">Reference proteome</keyword>
<keyword evidence="2" id="KW-1003">Cell membrane</keyword>
<dbReference type="OrthoDB" id="7548151at2759"/>
<dbReference type="PANTHER" id="PTHR21137:SF35">
    <property type="entry name" value="ODORANT RECEPTOR 19A-RELATED"/>
    <property type="match status" value="1"/>
</dbReference>
<keyword evidence="6 10" id="KW-1133">Transmembrane helix</keyword>
<evidence type="ECO:0000256" key="9">
    <source>
        <dbReference type="ARBA" id="ARBA00023224"/>
    </source>
</evidence>
<dbReference type="GO" id="GO:0007165">
    <property type="term" value="P:signal transduction"/>
    <property type="evidence" value="ECO:0007669"/>
    <property type="project" value="UniProtKB-KW"/>
</dbReference>
<dbReference type="GO" id="GO:0005886">
    <property type="term" value="C:plasma membrane"/>
    <property type="evidence" value="ECO:0007669"/>
    <property type="project" value="UniProtKB-SubCell"/>
</dbReference>
<dbReference type="GO" id="GO:0005549">
    <property type="term" value="F:odorant binding"/>
    <property type="evidence" value="ECO:0007669"/>
    <property type="project" value="InterPro"/>
</dbReference>